<keyword evidence="2 3" id="KW-0802">TPR repeat</keyword>
<dbReference type="GeneID" id="83683927"/>
<feature type="repeat" description="TPR" evidence="3">
    <location>
        <begin position="94"/>
        <end position="127"/>
    </location>
</feature>
<dbReference type="InterPro" id="IPR011990">
    <property type="entry name" value="TPR-like_helical_dom_sf"/>
</dbReference>
<evidence type="ECO:0000256" key="3">
    <source>
        <dbReference type="PROSITE-ProRule" id="PRU00339"/>
    </source>
</evidence>
<dbReference type="PANTHER" id="PTHR44943">
    <property type="entry name" value="CELLULOSE SYNTHASE OPERON PROTEIN C"/>
    <property type="match status" value="1"/>
</dbReference>
<keyword evidence="1" id="KW-0677">Repeat</keyword>
<dbReference type="Pfam" id="PF13174">
    <property type="entry name" value="TPR_6"/>
    <property type="match status" value="1"/>
</dbReference>
<dbReference type="PROSITE" id="PS50293">
    <property type="entry name" value="TPR_REGION"/>
    <property type="match status" value="1"/>
</dbReference>
<reference evidence="4 5" key="1">
    <citation type="journal article" date="2023" name="J. Phycol.">
        <title>Chrysosporum ovalisporum is synonymous with the true-branching cyanobacterium Umezakia natans (Nostocales/Aphanizomenonaceae).</title>
        <authorList>
            <person name="McGregor G.B."/>
            <person name="Sendall B.C."/>
            <person name="Niiyama Y."/>
            <person name="Tuji A."/>
            <person name="Willis A."/>
        </authorList>
    </citation>
    <scope>NUCLEOTIDE SEQUENCE [LARGE SCALE GENOMIC DNA]</scope>
    <source>
        <strain evidence="4 5">FSS-62</strain>
    </source>
</reference>
<name>A0AA43GWX2_9CYAN</name>
<accession>A0AA43GWX2</accession>
<dbReference type="RefSeq" id="WP_280651125.1">
    <property type="nucleotide sequence ID" value="NZ_JANQDL010000021.1"/>
</dbReference>
<evidence type="ECO:0000256" key="1">
    <source>
        <dbReference type="ARBA" id="ARBA00022737"/>
    </source>
</evidence>
<evidence type="ECO:0000313" key="4">
    <source>
        <dbReference type="EMBL" id="MDH6062750.1"/>
    </source>
</evidence>
<dbReference type="Gene3D" id="1.25.40.10">
    <property type="entry name" value="Tetratricopeptide repeat domain"/>
    <property type="match status" value="2"/>
</dbReference>
<dbReference type="AlphaFoldDB" id="A0AA43GWX2"/>
<dbReference type="EMBL" id="JANQDL010000021">
    <property type="protein sequence ID" value="MDH6062750.1"/>
    <property type="molecule type" value="Genomic_DNA"/>
</dbReference>
<organism evidence="4 5">
    <name type="scientific">Umezakia ovalisporum FSS-62</name>
    <dbReference type="NCBI Taxonomy" id="2971776"/>
    <lineage>
        <taxon>Bacteria</taxon>
        <taxon>Bacillati</taxon>
        <taxon>Cyanobacteriota</taxon>
        <taxon>Cyanophyceae</taxon>
        <taxon>Nostocales</taxon>
        <taxon>Nodulariaceae</taxon>
        <taxon>Umezakia</taxon>
    </lineage>
</organism>
<gene>
    <name evidence="4" type="ORF">NWP23_02870</name>
</gene>
<dbReference type="PANTHER" id="PTHR44943:SF8">
    <property type="entry name" value="TPR REPEAT-CONTAINING PROTEIN MJ0263"/>
    <property type="match status" value="1"/>
</dbReference>
<dbReference type="SUPFAM" id="SSF48452">
    <property type="entry name" value="TPR-like"/>
    <property type="match status" value="1"/>
</dbReference>
<dbReference type="SMART" id="SM00028">
    <property type="entry name" value="TPR"/>
    <property type="match status" value="4"/>
</dbReference>
<sequence>MKLNSHIKSIFVSTLSIITTMTISPSVLGHSEKVALNSPAPVNGGIQKLAQLDDQPEQERWQLMQQAKNLLNQGDLTGAEENLRKLIKKFPRYAFGHFELGNVLFQQDKLEDAINAYGEAIRLNANHALAYNGIGLVYASQGRWTEAITAYQKALDINPNYGDALANSALAFLQNNQQSEGIASLRKALNVFRAQGKNERVFEIEKILQQIKNADDPGIS</sequence>
<dbReference type="Proteomes" id="UP001159370">
    <property type="component" value="Unassembled WGS sequence"/>
</dbReference>
<comment type="caution">
    <text evidence="4">The sequence shown here is derived from an EMBL/GenBank/DDBJ whole genome shotgun (WGS) entry which is preliminary data.</text>
</comment>
<dbReference type="InterPro" id="IPR019734">
    <property type="entry name" value="TPR_rpt"/>
</dbReference>
<dbReference type="Pfam" id="PF13432">
    <property type="entry name" value="TPR_16"/>
    <property type="match status" value="1"/>
</dbReference>
<protein>
    <submittedName>
        <fullName evidence="4">Tetratricopeptide repeat protein</fullName>
    </submittedName>
</protein>
<evidence type="ECO:0000256" key="2">
    <source>
        <dbReference type="ARBA" id="ARBA00022803"/>
    </source>
</evidence>
<feature type="repeat" description="TPR" evidence="3">
    <location>
        <begin position="128"/>
        <end position="161"/>
    </location>
</feature>
<proteinExistence type="predicted"/>
<evidence type="ECO:0000313" key="5">
    <source>
        <dbReference type="Proteomes" id="UP001159370"/>
    </source>
</evidence>
<dbReference type="InterPro" id="IPR051685">
    <property type="entry name" value="Ycf3/AcsC/BcsC/TPR_MFPF"/>
</dbReference>
<dbReference type="PROSITE" id="PS50005">
    <property type="entry name" value="TPR"/>
    <property type="match status" value="2"/>
</dbReference>